<sequence>MQVVLHAGAHNTDEDRLIKCLLKNSGALSEQGIVVPGPSRYRRLIRDTLQAMGKAPPAPDARALLLDAILESDPPDRLVLSNENFFSVPKSAINKGVIYPGAEEKLARFCELFAADQVELFMAIRNPATFLPAVFSQSPGGDFMDFMGGTDPRYIRWSELILRLREAVPSVQMTIWCNEDTPLLWAQLIRDMAGLEPNAKISGGFDLLSEIMSKEGMKRFRAYLKTHPVMNEIQKRRVIAAFLDKFALENEIEQEVDLPGWTDELIEDLTEFYDDDVFQISRIPGVQMIAT</sequence>
<keyword evidence="2" id="KW-1185">Reference proteome</keyword>
<dbReference type="STRING" id="657014.SAMN04488092_11931"/>
<organism evidence="1 2">
    <name type="scientific">Thalassovita taeanensis</name>
    <dbReference type="NCBI Taxonomy" id="657014"/>
    <lineage>
        <taxon>Bacteria</taxon>
        <taxon>Pseudomonadati</taxon>
        <taxon>Pseudomonadota</taxon>
        <taxon>Alphaproteobacteria</taxon>
        <taxon>Rhodobacterales</taxon>
        <taxon>Roseobacteraceae</taxon>
        <taxon>Thalassovita</taxon>
    </lineage>
</organism>
<dbReference type="RefSeq" id="WP_090271232.1">
    <property type="nucleotide sequence ID" value="NZ_FOEP01000019.1"/>
</dbReference>
<gene>
    <name evidence="1" type="ORF">SAMN04488092_11931</name>
</gene>
<reference evidence="1 2" key="1">
    <citation type="submission" date="2016-10" db="EMBL/GenBank/DDBJ databases">
        <authorList>
            <person name="de Groot N.N."/>
        </authorList>
    </citation>
    <scope>NUCLEOTIDE SEQUENCE [LARGE SCALE GENOMIC DNA]</scope>
    <source>
        <strain evidence="1 2">DSM 22007</strain>
    </source>
</reference>
<dbReference type="Proteomes" id="UP000198634">
    <property type="component" value="Unassembled WGS sequence"/>
</dbReference>
<dbReference type="AlphaFoldDB" id="A0A1H9KLE3"/>
<dbReference type="EMBL" id="FOEP01000019">
    <property type="protein sequence ID" value="SEQ99981.1"/>
    <property type="molecule type" value="Genomic_DNA"/>
</dbReference>
<proteinExistence type="predicted"/>
<name>A0A1H9KLE3_9RHOB</name>
<protein>
    <recommendedName>
        <fullName evidence="3">Sulfotransferase domain-containing protein</fullName>
    </recommendedName>
</protein>
<evidence type="ECO:0000313" key="2">
    <source>
        <dbReference type="Proteomes" id="UP000198634"/>
    </source>
</evidence>
<dbReference type="OrthoDB" id="7816979at2"/>
<accession>A0A1H9KLE3</accession>
<evidence type="ECO:0000313" key="1">
    <source>
        <dbReference type="EMBL" id="SEQ99981.1"/>
    </source>
</evidence>
<evidence type="ECO:0008006" key="3">
    <source>
        <dbReference type="Google" id="ProtNLM"/>
    </source>
</evidence>